<keyword evidence="6" id="KW-0297">G-protein coupled receptor</keyword>
<keyword evidence="4 10" id="KW-0812">Transmembrane</keyword>
<evidence type="ECO:0000256" key="5">
    <source>
        <dbReference type="ARBA" id="ARBA00022989"/>
    </source>
</evidence>
<keyword evidence="7 10" id="KW-0472">Membrane</keyword>
<comment type="subcellular location">
    <subcellularLocation>
        <location evidence="1">Cell membrane</location>
        <topology evidence="1">Multi-pass membrane protein</topology>
    </subcellularLocation>
</comment>
<dbReference type="GO" id="GO:0007268">
    <property type="term" value="P:chemical synaptic transmission"/>
    <property type="evidence" value="ECO:0007669"/>
    <property type="project" value="TreeGrafter"/>
</dbReference>
<evidence type="ECO:0000256" key="8">
    <source>
        <dbReference type="ARBA" id="ARBA00023170"/>
    </source>
</evidence>
<organism evidence="12 13">
    <name type="scientific">Leptidea sinapis</name>
    <dbReference type="NCBI Taxonomy" id="189913"/>
    <lineage>
        <taxon>Eukaryota</taxon>
        <taxon>Metazoa</taxon>
        <taxon>Ecdysozoa</taxon>
        <taxon>Arthropoda</taxon>
        <taxon>Hexapoda</taxon>
        <taxon>Insecta</taxon>
        <taxon>Pterygota</taxon>
        <taxon>Neoptera</taxon>
        <taxon>Endopterygota</taxon>
        <taxon>Lepidoptera</taxon>
        <taxon>Glossata</taxon>
        <taxon>Ditrysia</taxon>
        <taxon>Papilionoidea</taxon>
        <taxon>Pieridae</taxon>
        <taxon>Dismorphiinae</taxon>
        <taxon>Leptidea</taxon>
    </lineage>
</organism>
<dbReference type="InterPro" id="IPR000276">
    <property type="entry name" value="GPCR_Rhodpsn"/>
</dbReference>
<evidence type="ECO:0000256" key="9">
    <source>
        <dbReference type="ARBA" id="ARBA00023224"/>
    </source>
</evidence>
<evidence type="ECO:0000313" key="12">
    <source>
        <dbReference type="EMBL" id="VVC86470.1"/>
    </source>
</evidence>
<evidence type="ECO:0000256" key="3">
    <source>
        <dbReference type="ARBA" id="ARBA00022475"/>
    </source>
</evidence>
<reference evidence="12 13" key="1">
    <citation type="submission" date="2017-07" db="EMBL/GenBank/DDBJ databases">
        <authorList>
            <person name="Talla V."/>
            <person name="Backstrom N."/>
        </authorList>
    </citation>
    <scope>NUCLEOTIDE SEQUENCE [LARGE SCALE GENOMIC DNA]</scope>
</reference>
<evidence type="ECO:0000256" key="4">
    <source>
        <dbReference type="ARBA" id="ARBA00022692"/>
    </source>
</evidence>
<evidence type="ECO:0000256" key="10">
    <source>
        <dbReference type="SAM" id="Phobius"/>
    </source>
</evidence>
<keyword evidence="9" id="KW-0807">Transducer</keyword>
<proteinExistence type="inferred from homology"/>
<gene>
    <name evidence="12" type="ORF">LSINAPIS_LOCUS284</name>
</gene>
<feature type="transmembrane region" description="Helical" evidence="10">
    <location>
        <begin position="6"/>
        <end position="25"/>
    </location>
</feature>
<feature type="transmembrane region" description="Helical" evidence="10">
    <location>
        <begin position="46"/>
        <end position="65"/>
    </location>
</feature>
<dbReference type="InterPro" id="IPR017452">
    <property type="entry name" value="GPCR_Rhodpsn_7TM"/>
</dbReference>
<name>A0A5E4PKN2_9NEOP</name>
<dbReference type="Gene3D" id="1.20.1070.10">
    <property type="entry name" value="Rhodopsin 7-helix transmembrane proteins"/>
    <property type="match status" value="1"/>
</dbReference>
<keyword evidence="13" id="KW-1185">Reference proteome</keyword>
<dbReference type="GO" id="GO:0030425">
    <property type="term" value="C:dendrite"/>
    <property type="evidence" value="ECO:0007669"/>
    <property type="project" value="TreeGrafter"/>
</dbReference>
<protein>
    <recommendedName>
        <fullName evidence="11">G-protein coupled receptors family 1 profile domain-containing protein</fullName>
    </recommendedName>
</protein>
<dbReference type="GO" id="GO:0005886">
    <property type="term" value="C:plasma membrane"/>
    <property type="evidence" value="ECO:0007669"/>
    <property type="project" value="UniProtKB-SubCell"/>
</dbReference>
<dbReference type="AlphaFoldDB" id="A0A5E4PKN2"/>
<comment type="similarity">
    <text evidence="2">Belongs to the G-protein coupled receptor 1 family.</text>
</comment>
<dbReference type="PROSITE" id="PS50262">
    <property type="entry name" value="G_PROTEIN_RECEP_F1_2"/>
    <property type="match status" value="1"/>
</dbReference>
<evidence type="ECO:0000313" key="13">
    <source>
        <dbReference type="Proteomes" id="UP000324832"/>
    </source>
</evidence>
<keyword evidence="3" id="KW-1003">Cell membrane</keyword>
<dbReference type="SUPFAM" id="SSF81321">
    <property type="entry name" value="Family A G protein-coupled receptor-like"/>
    <property type="match status" value="1"/>
</dbReference>
<dbReference type="GO" id="GO:0030594">
    <property type="term" value="F:neurotransmitter receptor activity"/>
    <property type="evidence" value="ECO:0007669"/>
    <property type="project" value="TreeGrafter"/>
</dbReference>
<dbReference type="Proteomes" id="UP000324832">
    <property type="component" value="Unassembled WGS sequence"/>
</dbReference>
<dbReference type="GO" id="GO:0045202">
    <property type="term" value="C:synapse"/>
    <property type="evidence" value="ECO:0007669"/>
    <property type="project" value="GOC"/>
</dbReference>
<evidence type="ECO:0000256" key="6">
    <source>
        <dbReference type="ARBA" id="ARBA00023040"/>
    </source>
</evidence>
<dbReference type="PANTHER" id="PTHR24247:SF228">
    <property type="entry name" value="5-HYDROXYTRYPTAMINE (SEROTONIN) RECEPTOR 2A, ISOFORM B"/>
    <property type="match status" value="1"/>
</dbReference>
<keyword evidence="8" id="KW-0675">Receptor</keyword>
<evidence type="ECO:0000256" key="2">
    <source>
        <dbReference type="ARBA" id="ARBA00010663"/>
    </source>
</evidence>
<feature type="domain" description="G-protein coupled receptors family 1 profile" evidence="11">
    <location>
        <begin position="1"/>
        <end position="57"/>
    </location>
</feature>
<dbReference type="PANTHER" id="PTHR24247">
    <property type="entry name" value="5-HYDROXYTRYPTAMINE RECEPTOR"/>
    <property type="match status" value="1"/>
</dbReference>
<evidence type="ECO:0000256" key="7">
    <source>
        <dbReference type="ARBA" id="ARBA00023136"/>
    </source>
</evidence>
<keyword evidence="5 10" id="KW-1133">Transmembrane helix</keyword>
<dbReference type="EMBL" id="FZQP02000003">
    <property type="protein sequence ID" value="VVC86470.1"/>
    <property type="molecule type" value="Genomic_DNA"/>
</dbReference>
<evidence type="ECO:0000259" key="11">
    <source>
        <dbReference type="PROSITE" id="PS50262"/>
    </source>
</evidence>
<sequence>MPMGAIPGFLASIMHMCFISIGRYLGIRNPLKSRHHSTKRVVVIKIALVWLLSMVVSSSITVLAVCYKQQIVLDIRLFGGLLYSDVNDGGVIRFNCSTAEATSYIGCNACTGRKCGAFDNSSTSTVRRLNTRSSPDLSPGSTRVPPTTKLHEWMWQRHEFWFYEEPRRF</sequence>
<accession>A0A5E4PKN2</accession>
<dbReference type="Pfam" id="PF00001">
    <property type="entry name" value="7tm_1"/>
    <property type="match status" value="1"/>
</dbReference>
<dbReference type="GO" id="GO:0004993">
    <property type="term" value="F:G protein-coupled serotonin receptor activity"/>
    <property type="evidence" value="ECO:0007669"/>
    <property type="project" value="TreeGrafter"/>
</dbReference>
<dbReference type="GO" id="GO:0007210">
    <property type="term" value="P:serotonin receptor signaling pathway"/>
    <property type="evidence" value="ECO:0007669"/>
    <property type="project" value="TreeGrafter"/>
</dbReference>
<dbReference type="GO" id="GO:0051378">
    <property type="term" value="F:serotonin binding"/>
    <property type="evidence" value="ECO:0007669"/>
    <property type="project" value="TreeGrafter"/>
</dbReference>
<dbReference type="GO" id="GO:0007187">
    <property type="term" value="P:G protein-coupled receptor signaling pathway, coupled to cyclic nucleotide second messenger"/>
    <property type="evidence" value="ECO:0007669"/>
    <property type="project" value="TreeGrafter"/>
</dbReference>
<evidence type="ECO:0000256" key="1">
    <source>
        <dbReference type="ARBA" id="ARBA00004651"/>
    </source>
</evidence>